<dbReference type="PANTHER" id="PTHR48475">
    <property type="entry name" value="RIBONUCLEASE H"/>
    <property type="match status" value="1"/>
</dbReference>
<dbReference type="SUPFAM" id="SSF53098">
    <property type="entry name" value="Ribonuclease H-like"/>
    <property type="match status" value="2"/>
</dbReference>
<keyword evidence="2" id="KW-1185">Reference proteome</keyword>
<feature type="domain" description="RNase H type-1" evidence="1">
    <location>
        <begin position="81"/>
        <end position="128"/>
    </location>
</feature>
<reference evidence="2" key="1">
    <citation type="journal article" date="2020" name="Nat. Genet.">
        <title>Genomic diversifications of five Gossypium allopolyploid species and their impact on cotton improvement.</title>
        <authorList>
            <person name="Chen Z.J."/>
            <person name="Sreedasyam A."/>
            <person name="Ando A."/>
            <person name="Song Q."/>
            <person name="De Santiago L.M."/>
            <person name="Hulse-Kemp A.M."/>
            <person name="Ding M."/>
            <person name="Ye W."/>
            <person name="Kirkbride R.C."/>
            <person name="Jenkins J."/>
            <person name="Plott C."/>
            <person name="Lovell J."/>
            <person name="Lin Y.M."/>
            <person name="Vaughn R."/>
            <person name="Liu B."/>
            <person name="Simpson S."/>
            <person name="Scheffler B.E."/>
            <person name="Wen L."/>
            <person name="Saski C.A."/>
            <person name="Grover C.E."/>
            <person name="Hu G."/>
            <person name="Conover J.L."/>
            <person name="Carlson J.W."/>
            <person name="Shu S."/>
            <person name="Boston L.B."/>
            <person name="Williams M."/>
            <person name="Peterson D.G."/>
            <person name="McGee K."/>
            <person name="Jones D.C."/>
            <person name="Wendel J.F."/>
            <person name="Stelly D.M."/>
            <person name="Grimwood J."/>
            <person name="Schmutz J."/>
        </authorList>
    </citation>
    <scope>NUCLEOTIDE SEQUENCE [LARGE SCALE GENOMIC DNA]</scope>
    <source>
        <strain evidence="2">cv. TM-1</strain>
    </source>
</reference>
<sequence length="219" mass="25370">MESNALNERMARWQILFSEFDIIYTSQKAVKGSAIVDFLASRALEDYEPLNFDFPNEEIVYVAVAEEDTIKGHFWKLNFDRASNVVEYEACIMGLKAAIEHKIKVMEVYGDSGLVIYQLREEEERDDHHWYPDILRYVRNHEYPNKAMENDKRTLRRLACDYVLDGEILTIAEVCSQFKIRHHNSSPYCPKMNGAVEVANNNIKKIVGKMTETYSGSGQ</sequence>
<dbReference type="GeneID" id="121203760"/>
<reference evidence="3" key="2">
    <citation type="submission" date="2025-08" db="UniProtKB">
        <authorList>
            <consortium name="RefSeq"/>
        </authorList>
    </citation>
    <scope>IDENTIFICATION</scope>
</reference>
<name>A0ABM2YJW0_GOSHI</name>
<dbReference type="PANTHER" id="PTHR48475:SF1">
    <property type="entry name" value="RNASE H TYPE-1 DOMAIN-CONTAINING PROTEIN"/>
    <property type="match status" value="1"/>
</dbReference>
<proteinExistence type="predicted"/>
<evidence type="ECO:0000313" key="3">
    <source>
        <dbReference type="RefSeq" id="XP_040930146.1"/>
    </source>
</evidence>
<dbReference type="Proteomes" id="UP000818029">
    <property type="component" value="Chromosome A07"/>
</dbReference>
<dbReference type="Gene3D" id="3.30.420.10">
    <property type="entry name" value="Ribonuclease H-like superfamily/Ribonuclease H"/>
    <property type="match status" value="2"/>
</dbReference>
<evidence type="ECO:0000259" key="1">
    <source>
        <dbReference type="Pfam" id="PF13456"/>
    </source>
</evidence>
<evidence type="ECO:0000313" key="2">
    <source>
        <dbReference type="Proteomes" id="UP000818029"/>
    </source>
</evidence>
<dbReference type="InterPro" id="IPR036397">
    <property type="entry name" value="RNaseH_sf"/>
</dbReference>
<accession>A0ABM2YJW0</accession>
<protein>
    <recommendedName>
        <fullName evidence="1">RNase H type-1 domain-containing protein</fullName>
    </recommendedName>
</protein>
<dbReference type="InterPro" id="IPR002156">
    <property type="entry name" value="RNaseH_domain"/>
</dbReference>
<dbReference type="InterPro" id="IPR012337">
    <property type="entry name" value="RNaseH-like_sf"/>
</dbReference>
<gene>
    <name evidence="3" type="primary">LOC121203760</name>
</gene>
<organism evidence="2 3">
    <name type="scientific">Gossypium hirsutum</name>
    <name type="common">Upland cotton</name>
    <name type="synonym">Gossypium mexicanum</name>
    <dbReference type="NCBI Taxonomy" id="3635"/>
    <lineage>
        <taxon>Eukaryota</taxon>
        <taxon>Viridiplantae</taxon>
        <taxon>Streptophyta</taxon>
        <taxon>Embryophyta</taxon>
        <taxon>Tracheophyta</taxon>
        <taxon>Spermatophyta</taxon>
        <taxon>Magnoliopsida</taxon>
        <taxon>eudicotyledons</taxon>
        <taxon>Gunneridae</taxon>
        <taxon>Pentapetalae</taxon>
        <taxon>rosids</taxon>
        <taxon>malvids</taxon>
        <taxon>Malvales</taxon>
        <taxon>Malvaceae</taxon>
        <taxon>Malvoideae</taxon>
        <taxon>Gossypium</taxon>
    </lineage>
</organism>
<dbReference type="RefSeq" id="XP_040930146.1">
    <property type="nucleotide sequence ID" value="XM_041074212.1"/>
</dbReference>
<dbReference type="Pfam" id="PF13456">
    <property type="entry name" value="RVT_3"/>
    <property type="match status" value="1"/>
</dbReference>